<dbReference type="InterPro" id="IPR013737">
    <property type="entry name" value="Bac_rhamnosid_N"/>
</dbReference>
<dbReference type="PANTHER" id="PTHR33307">
    <property type="entry name" value="ALPHA-RHAMNOSIDASE (EUROFUNG)"/>
    <property type="match status" value="1"/>
</dbReference>
<dbReference type="Pfam" id="PF17390">
    <property type="entry name" value="Bac_rhamnosid_C"/>
    <property type="match status" value="1"/>
</dbReference>
<dbReference type="PANTHER" id="PTHR33307:SF6">
    <property type="entry name" value="ALPHA-RHAMNOSIDASE (EUROFUNG)-RELATED"/>
    <property type="match status" value="1"/>
</dbReference>
<dbReference type="RefSeq" id="WP_146989418.1">
    <property type="nucleotide sequence ID" value="NZ_CP042392.1"/>
</dbReference>
<dbReference type="InterPro" id="IPR008902">
    <property type="entry name" value="Rhamnosid_concanavalin"/>
</dbReference>
<dbReference type="Pfam" id="PF08531">
    <property type="entry name" value="Bac_rhamnosid_N"/>
    <property type="match status" value="1"/>
</dbReference>
<feature type="domain" description="Alpha-L-rhamnosidase six-hairpin glycosidase" evidence="6">
    <location>
        <begin position="344"/>
        <end position="699"/>
    </location>
</feature>
<dbReference type="SUPFAM" id="SSF48208">
    <property type="entry name" value="Six-hairpin glycosidases"/>
    <property type="match status" value="1"/>
</dbReference>
<dbReference type="Gene3D" id="2.60.420.10">
    <property type="entry name" value="Maltose phosphorylase, domain 3"/>
    <property type="match status" value="1"/>
</dbReference>
<evidence type="ECO:0000256" key="1">
    <source>
        <dbReference type="ARBA" id="ARBA00001445"/>
    </source>
</evidence>
<proteinExistence type="predicted"/>
<dbReference type="AlphaFoldDB" id="A0A5B8TMS8"/>
<evidence type="ECO:0000313" key="9">
    <source>
        <dbReference type="Proteomes" id="UP000321772"/>
    </source>
</evidence>
<evidence type="ECO:0000259" key="4">
    <source>
        <dbReference type="Pfam" id="PF05592"/>
    </source>
</evidence>
<protein>
    <recommendedName>
        <fullName evidence="2">alpha-L-rhamnosidase</fullName>
        <ecNumber evidence="2">3.2.1.40</ecNumber>
    </recommendedName>
</protein>
<dbReference type="Pfam" id="PF05592">
    <property type="entry name" value="Bac_rhamnosid"/>
    <property type="match status" value="1"/>
</dbReference>
<organism evidence="8 9">
    <name type="scientific">Loigolactobacillus coryniformis</name>
    <dbReference type="NCBI Taxonomy" id="1610"/>
    <lineage>
        <taxon>Bacteria</taxon>
        <taxon>Bacillati</taxon>
        <taxon>Bacillota</taxon>
        <taxon>Bacilli</taxon>
        <taxon>Lactobacillales</taxon>
        <taxon>Lactobacillaceae</taxon>
        <taxon>Loigolactobacillus</taxon>
    </lineage>
</organism>
<name>A0A5B8TMS8_9LACO</name>
<dbReference type="InterPro" id="IPR035396">
    <property type="entry name" value="Bac_rhamnosid6H"/>
</dbReference>
<reference evidence="8 9" key="1">
    <citation type="submission" date="2019-06" db="EMBL/GenBank/DDBJ databases">
        <title>Genome analyses of bacteria isolated from kimchi.</title>
        <authorList>
            <person name="Lee S."/>
            <person name="Ahn S."/>
            <person name="Roh S."/>
        </authorList>
    </citation>
    <scope>NUCLEOTIDE SEQUENCE [LARGE SCALE GENOMIC DNA]</scope>
    <source>
        <strain evidence="8 9">CBA3616</strain>
    </source>
</reference>
<comment type="catalytic activity">
    <reaction evidence="1">
        <text>Hydrolysis of terminal non-reducing alpha-L-rhamnose residues in alpha-L-rhamnosides.</text>
        <dbReference type="EC" id="3.2.1.40"/>
    </reaction>
</comment>
<keyword evidence="3" id="KW-0378">Hydrolase</keyword>
<dbReference type="EC" id="3.2.1.40" evidence="2"/>
<evidence type="ECO:0000313" key="8">
    <source>
        <dbReference type="EMBL" id="QEA53194.1"/>
    </source>
</evidence>
<evidence type="ECO:0000259" key="7">
    <source>
        <dbReference type="Pfam" id="PF17390"/>
    </source>
</evidence>
<dbReference type="Gene3D" id="2.60.120.260">
    <property type="entry name" value="Galactose-binding domain-like"/>
    <property type="match status" value="2"/>
</dbReference>
<sequence length="779" mass="86036">MQKLVSHVIRNRANRWYGKWITADFATVKPEPEFSLAQMFSGQMPPQTPVVDRLRPPVVFYKEFNVPTKALQAATLTITAQGIYQATINGKSVTDAIFTPDYTAYSKFLQYQTYAVGDLLQVGKNRLQIVVADGWFAGRVSVSGGSGQFGDQLAALADLEINFTDGTDLHVGTDETFSATTGKWRYADIEIGEKQDLALNAEPTDGKQMATIGDFDYSRLAPQEGPQVKRQEVLNAQKVWHEGNSLVVDFGQVIAGRVRLNVTLAAGQTITLEHAEALDQTGKFFQNIVGRNKDQTDIFVGNGAPAVLEPDFTFHGFRYVKITGLSELALADAQAVAIYSDFKATGSVTTSDASVNQLLQNIKWSQRGNMLSIPTDCPQRERVGWTGDMQVFAPASTFYYDTNQFIQRWLKSVRIDQQTNGEVVDYSPAPKDFFNSTEFTGSVSSAGWGDAIIMVPWTLYQRFGDQQVLTDNFSAMQKWFNFAKASAAGDKAGDARYIWDTKFHYGDWMFPSVMMKSGNPMETAQLTKDIVATAFLAHSAELLGEVCAVLGVDAAPYRDYASKVKQAFAQHFITVDQHLTSDFQGCYVLALAFDMVPPAIKPALVARLVEKIHANHDLLDTGFLSVPYLLDVLVDNGHAELAKKLFLQDECPSWLYEVKNGATTIWESWNGIQPDGTVGTLSFNHYAMGCVLDWFVRVVVGLTSTTPGYQTVTIAPRVAVVDEFTVNYQAASGEFKIKQTKQADKHHLAVKIPTGVTAKVILPQSKPETISAGTYEFVY</sequence>
<feature type="domain" description="Bacterial alpha-L-rhamnosidase N-terminal" evidence="5">
    <location>
        <begin position="70"/>
        <end position="200"/>
    </location>
</feature>
<evidence type="ECO:0000259" key="6">
    <source>
        <dbReference type="Pfam" id="PF17389"/>
    </source>
</evidence>
<evidence type="ECO:0000259" key="5">
    <source>
        <dbReference type="Pfam" id="PF08531"/>
    </source>
</evidence>
<dbReference type="InterPro" id="IPR012341">
    <property type="entry name" value="6hp_glycosidase-like_sf"/>
</dbReference>
<dbReference type="GO" id="GO:0005975">
    <property type="term" value="P:carbohydrate metabolic process"/>
    <property type="evidence" value="ECO:0007669"/>
    <property type="project" value="InterPro"/>
</dbReference>
<feature type="domain" description="Alpha-L-rhamnosidase C-terminal" evidence="7">
    <location>
        <begin position="701"/>
        <end position="771"/>
    </location>
</feature>
<dbReference type="InterPro" id="IPR008928">
    <property type="entry name" value="6-hairpin_glycosidase_sf"/>
</dbReference>
<evidence type="ECO:0000256" key="3">
    <source>
        <dbReference type="ARBA" id="ARBA00022801"/>
    </source>
</evidence>
<dbReference type="EMBL" id="CP042392">
    <property type="protein sequence ID" value="QEA53194.1"/>
    <property type="molecule type" value="Genomic_DNA"/>
</dbReference>
<gene>
    <name evidence="8" type="ORF">FGL77_07700</name>
</gene>
<dbReference type="InterPro" id="IPR016007">
    <property type="entry name" value="Alpha_rhamnosid"/>
</dbReference>
<dbReference type="GO" id="GO:0030596">
    <property type="term" value="F:alpha-L-rhamnosidase activity"/>
    <property type="evidence" value="ECO:0007669"/>
    <property type="project" value="UniProtKB-EC"/>
</dbReference>
<dbReference type="Proteomes" id="UP000321772">
    <property type="component" value="Chromosome"/>
</dbReference>
<dbReference type="InterPro" id="IPR035398">
    <property type="entry name" value="Bac_rhamnosid_C"/>
</dbReference>
<dbReference type="Pfam" id="PF17389">
    <property type="entry name" value="Bac_rhamnosid6H"/>
    <property type="match status" value="1"/>
</dbReference>
<accession>A0A5B8TMS8</accession>
<evidence type="ECO:0000256" key="2">
    <source>
        <dbReference type="ARBA" id="ARBA00012652"/>
    </source>
</evidence>
<dbReference type="Gene3D" id="1.50.10.10">
    <property type="match status" value="1"/>
</dbReference>
<feature type="domain" description="Alpha-L-rhamnosidase concanavalin-like" evidence="4">
    <location>
        <begin position="244"/>
        <end position="336"/>
    </location>
</feature>